<organism evidence="1 2">
    <name type="scientific">Hominisplanchenecus murintestinalis</name>
    <dbReference type="NCBI Taxonomy" id="2941517"/>
    <lineage>
        <taxon>Bacteria</taxon>
        <taxon>Bacillati</taxon>
        <taxon>Bacillota</taxon>
        <taxon>Clostridia</taxon>
        <taxon>Lachnospirales</taxon>
        <taxon>Lachnospiraceae</taxon>
        <taxon>Hominisplanchenecus</taxon>
    </lineage>
</organism>
<dbReference type="Proteomes" id="UP000307720">
    <property type="component" value="Unassembled WGS sequence"/>
</dbReference>
<proteinExistence type="predicted"/>
<protein>
    <submittedName>
        <fullName evidence="1">Class B sortase</fullName>
        <ecNumber evidence="1">3.4.22.71</ecNumber>
    </submittedName>
</protein>
<keyword evidence="1" id="KW-0378">Hydrolase</keyword>
<evidence type="ECO:0000313" key="1">
    <source>
        <dbReference type="EMBL" id="TGX99538.1"/>
    </source>
</evidence>
<dbReference type="EC" id="3.4.22.71" evidence="1"/>
<keyword evidence="2" id="KW-1185">Reference proteome</keyword>
<reference evidence="1" key="1">
    <citation type="submission" date="2019-04" db="EMBL/GenBank/DDBJ databases">
        <title>Microbes associate with the intestines of laboratory mice.</title>
        <authorList>
            <person name="Navarre W."/>
            <person name="Wong E."/>
            <person name="Huang K."/>
            <person name="Tropini C."/>
            <person name="Ng K."/>
            <person name="Yu B."/>
        </authorList>
    </citation>
    <scope>NUCLEOTIDE SEQUENCE</scope>
    <source>
        <strain evidence="1">NM72_1-8</strain>
    </source>
</reference>
<dbReference type="EMBL" id="SRZB01000007">
    <property type="protein sequence ID" value="TGX99538.1"/>
    <property type="molecule type" value="Genomic_DNA"/>
</dbReference>
<comment type="caution">
    <text evidence="1">The sequence shown here is derived from an EMBL/GenBank/DDBJ whole genome shotgun (WGS) entry which is preliminary data.</text>
</comment>
<sequence length="265" mass="30791">MAKEKKKRKRTVGDIIRTLILIVALGVFCYSGYQLYTIYAVYKEGEDEYDALADHYVKEETAEPEPEELNGELVMKSPVDFDSLLEINREIIGWLKVEALDISYPVAQGEDNDFYLHHTFQGTPNIAGCIFLDCENKKDFTDRNSVLYGHNMRNLSMFGKLKQFREEGTIDKSRYFWVYTPEKIYKYEIFACHEVGYTSKTYQLTFKDDDDFMEYIKEAFDHSVIKSKASVSTEDKVVTLSTCTGNETTRFIVQGKLIEEYKTIK</sequence>
<accession>A0AC61R2F5</accession>
<name>A0AC61R2F5_9FIRM</name>
<evidence type="ECO:0000313" key="2">
    <source>
        <dbReference type="Proteomes" id="UP000307720"/>
    </source>
</evidence>
<gene>
    <name evidence="1" type="primary">srtB</name>
    <name evidence="1" type="ORF">E5357_05590</name>
</gene>